<comment type="caution">
    <text evidence="1">The sequence shown here is derived from an EMBL/GenBank/DDBJ whole genome shotgun (WGS) entry which is preliminary data.</text>
</comment>
<dbReference type="AlphaFoldDB" id="A0A9W9V635"/>
<dbReference type="EMBL" id="JAPZBS010000005">
    <property type="protein sequence ID" value="KAJ5370283.1"/>
    <property type="molecule type" value="Genomic_DNA"/>
</dbReference>
<reference evidence="1" key="1">
    <citation type="submission" date="2022-11" db="EMBL/GenBank/DDBJ databases">
        <authorList>
            <person name="Petersen C."/>
        </authorList>
    </citation>
    <scope>NUCLEOTIDE SEQUENCE</scope>
    <source>
        <strain evidence="1">IBT 29864</strain>
    </source>
</reference>
<proteinExistence type="predicted"/>
<evidence type="ECO:0000313" key="2">
    <source>
        <dbReference type="Proteomes" id="UP001147782"/>
    </source>
</evidence>
<gene>
    <name evidence="1" type="ORF">N7496_006375</name>
</gene>
<dbReference type="Gene3D" id="1.25.40.20">
    <property type="entry name" value="Ankyrin repeat-containing domain"/>
    <property type="match status" value="1"/>
</dbReference>
<keyword evidence="2" id="KW-1185">Reference proteome</keyword>
<dbReference type="GeneID" id="81438483"/>
<reference evidence="1" key="2">
    <citation type="journal article" date="2023" name="IMA Fungus">
        <title>Comparative genomic study of the Penicillium genus elucidates a diverse pangenome and 15 lateral gene transfer events.</title>
        <authorList>
            <person name="Petersen C."/>
            <person name="Sorensen T."/>
            <person name="Nielsen M.R."/>
            <person name="Sondergaard T.E."/>
            <person name="Sorensen J.L."/>
            <person name="Fitzpatrick D.A."/>
            <person name="Frisvad J.C."/>
            <person name="Nielsen K.L."/>
        </authorList>
    </citation>
    <scope>NUCLEOTIDE SEQUENCE</scope>
    <source>
        <strain evidence="1">IBT 29864</strain>
    </source>
</reference>
<sequence>MWEERSVLKQEQIATCLEYLDSGGILVVFQPIIPPYPLSYVGNGIVKRGLDVISQIIGRGEFYDISDFDIPEPLIPLVLRSQNKLERLLKRGVSFQAELEFYPSWPEGLGTLLQAGYEPDKETMGRALNSGTAAVRVLKDTGKLYPELCIPFLAECPYPTAREIVVQELAEERKQLWNTALTHLPMETLLQLNIRPDTVLGFNAAQVHCLLETHGVNTNHIGSREGWLIYRAAKLNTELANQMWDHGFRDVDEKDDMGMTALMKLQSFLDFGKGPPALKLLEMASWLIKKGADGRLCPKICDYSALHFVAASLAESLGSWGWVATQSETIENLLAKMNPLSQLPSSLEAVLHSILLDDSRDSCSCYCSPTGCTPLAVFLGALTKGRNDIYYVKGIAKVILPSIFASLPSKSPESFEERVIPQALRLITFEALEISHTCAHPTYQWSILGSSDDSGITAHPAVPYAQRLVFQPFEPEEVKEIHEEEAALIEELESLVMEFISDYKRLCLPFEVFIQEHWWVRMQEVLDRQEPPTEEQIDQIQGIGVVLESQSEEGLDSETDDYLK</sequence>
<evidence type="ECO:0000313" key="1">
    <source>
        <dbReference type="EMBL" id="KAJ5370283.1"/>
    </source>
</evidence>
<dbReference type="Proteomes" id="UP001147782">
    <property type="component" value="Unassembled WGS sequence"/>
</dbReference>
<name>A0A9W9V635_9EURO</name>
<organism evidence="1 2">
    <name type="scientific">Penicillium cataractarum</name>
    <dbReference type="NCBI Taxonomy" id="2100454"/>
    <lineage>
        <taxon>Eukaryota</taxon>
        <taxon>Fungi</taxon>
        <taxon>Dikarya</taxon>
        <taxon>Ascomycota</taxon>
        <taxon>Pezizomycotina</taxon>
        <taxon>Eurotiomycetes</taxon>
        <taxon>Eurotiomycetidae</taxon>
        <taxon>Eurotiales</taxon>
        <taxon>Aspergillaceae</taxon>
        <taxon>Penicillium</taxon>
    </lineage>
</organism>
<accession>A0A9W9V635</accession>
<dbReference type="InterPro" id="IPR036770">
    <property type="entry name" value="Ankyrin_rpt-contain_sf"/>
</dbReference>
<protein>
    <submittedName>
        <fullName evidence="1">Uncharacterized protein</fullName>
    </submittedName>
</protein>
<dbReference type="OrthoDB" id="1577640at2759"/>
<dbReference type="SUPFAM" id="SSF48403">
    <property type="entry name" value="Ankyrin repeat"/>
    <property type="match status" value="1"/>
</dbReference>
<dbReference type="RefSeq" id="XP_056554717.1">
    <property type="nucleotide sequence ID" value="XM_056699304.1"/>
</dbReference>